<name>A0ABR0LZN8_9PEZI</name>
<accession>A0ABR0LZN8</accession>
<dbReference type="EMBL" id="JAVRRA010008527">
    <property type="protein sequence ID" value="KAK5256448.1"/>
    <property type="molecule type" value="Genomic_DNA"/>
</dbReference>
<sequence>TGSQSHRQRLMSQRLEQRGRATTSLHARGVSAYPVLSPGEFKSACTALSEWFGGCWRGLGGCRSVRLTEDVRSPCTRRGRFQNHELKQLQHGRVCLRITKDTFTAHGRGHLGPPPDSRDDETPGQGPASDGFEEFDEVNDANRVRVLWNRPSPRSGSTSDPDGRGPRGKGGVQHRALAGVLRTRALLYIE</sequence>
<proteinExistence type="predicted"/>
<evidence type="ECO:0000313" key="2">
    <source>
        <dbReference type="EMBL" id="KAK5256448.1"/>
    </source>
</evidence>
<feature type="region of interest" description="Disordered" evidence="1">
    <location>
        <begin position="104"/>
        <end position="176"/>
    </location>
</feature>
<evidence type="ECO:0000313" key="3">
    <source>
        <dbReference type="Proteomes" id="UP001357485"/>
    </source>
</evidence>
<gene>
    <name evidence="2" type="ORF">LTR16_003245</name>
</gene>
<comment type="caution">
    <text evidence="2">The sequence shown here is derived from an EMBL/GenBank/DDBJ whole genome shotgun (WGS) entry which is preliminary data.</text>
</comment>
<reference evidence="2 3" key="1">
    <citation type="submission" date="2023-08" db="EMBL/GenBank/DDBJ databases">
        <title>Black Yeasts Isolated from many extreme environments.</title>
        <authorList>
            <person name="Coleine C."/>
            <person name="Stajich J.E."/>
            <person name="Selbmann L."/>
        </authorList>
    </citation>
    <scope>NUCLEOTIDE SEQUENCE [LARGE SCALE GENOMIC DNA]</scope>
    <source>
        <strain evidence="2 3">CCFEE 536</strain>
    </source>
</reference>
<protein>
    <submittedName>
        <fullName evidence="2">Uncharacterized protein</fullName>
    </submittedName>
</protein>
<feature type="non-terminal residue" evidence="2">
    <location>
        <position position="1"/>
    </location>
</feature>
<organism evidence="2 3">
    <name type="scientific">Cryomyces antarcticus</name>
    <dbReference type="NCBI Taxonomy" id="329879"/>
    <lineage>
        <taxon>Eukaryota</taxon>
        <taxon>Fungi</taxon>
        <taxon>Dikarya</taxon>
        <taxon>Ascomycota</taxon>
        <taxon>Pezizomycotina</taxon>
        <taxon>Dothideomycetes</taxon>
        <taxon>Dothideomycetes incertae sedis</taxon>
        <taxon>Cryomyces</taxon>
    </lineage>
</organism>
<evidence type="ECO:0000256" key="1">
    <source>
        <dbReference type="SAM" id="MobiDB-lite"/>
    </source>
</evidence>
<feature type="region of interest" description="Disordered" evidence="1">
    <location>
        <begin position="1"/>
        <end position="23"/>
    </location>
</feature>
<keyword evidence="3" id="KW-1185">Reference proteome</keyword>
<dbReference type="Proteomes" id="UP001357485">
    <property type="component" value="Unassembled WGS sequence"/>
</dbReference>